<dbReference type="Pfam" id="PF02517">
    <property type="entry name" value="Rce1-like"/>
    <property type="match status" value="1"/>
</dbReference>
<dbReference type="EMBL" id="CP036279">
    <property type="protein sequence ID" value="QDU64394.1"/>
    <property type="molecule type" value="Genomic_DNA"/>
</dbReference>
<feature type="domain" description="CAAX prenyl protease 2/Lysostaphin resistance protein A-like" evidence="2">
    <location>
        <begin position="116"/>
        <end position="186"/>
    </location>
</feature>
<evidence type="ECO:0000259" key="2">
    <source>
        <dbReference type="Pfam" id="PF02517"/>
    </source>
</evidence>
<evidence type="ECO:0000313" key="3">
    <source>
        <dbReference type="EMBL" id="QDU64394.1"/>
    </source>
</evidence>
<dbReference type="RefSeq" id="WP_419193696.1">
    <property type="nucleotide sequence ID" value="NZ_CP036279.1"/>
</dbReference>
<dbReference type="KEGG" id="knv:Pan216_52840"/>
<dbReference type="GO" id="GO:0080120">
    <property type="term" value="P:CAAX-box protein maturation"/>
    <property type="evidence" value="ECO:0007669"/>
    <property type="project" value="UniProtKB-ARBA"/>
</dbReference>
<proteinExistence type="predicted"/>
<protein>
    <submittedName>
        <fullName evidence="3">CAAX amino terminal protease self-immunity</fullName>
    </submittedName>
</protein>
<dbReference type="GO" id="GO:0004175">
    <property type="term" value="F:endopeptidase activity"/>
    <property type="evidence" value="ECO:0007669"/>
    <property type="project" value="UniProtKB-ARBA"/>
</dbReference>
<keyword evidence="1" id="KW-1133">Transmembrane helix</keyword>
<name>A0A518BBM9_9BACT</name>
<keyword evidence="3" id="KW-0378">Hydrolase</keyword>
<keyword evidence="4" id="KW-1185">Reference proteome</keyword>
<keyword evidence="3" id="KW-0645">Protease</keyword>
<keyword evidence="1" id="KW-0472">Membrane</keyword>
<dbReference type="Proteomes" id="UP000317093">
    <property type="component" value="Chromosome"/>
</dbReference>
<evidence type="ECO:0000256" key="1">
    <source>
        <dbReference type="SAM" id="Phobius"/>
    </source>
</evidence>
<dbReference type="InterPro" id="IPR003675">
    <property type="entry name" value="Rce1/LyrA-like_dom"/>
</dbReference>
<feature type="transmembrane region" description="Helical" evidence="1">
    <location>
        <begin position="35"/>
        <end position="53"/>
    </location>
</feature>
<reference evidence="3 4" key="1">
    <citation type="submission" date="2019-02" db="EMBL/GenBank/DDBJ databases">
        <title>Deep-cultivation of Planctomycetes and their phenomic and genomic characterization uncovers novel biology.</title>
        <authorList>
            <person name="Wiegand S."/>
            <person name="Jogler M."/>
            <person name="Boedeker C."/>
            <person name="Pinto D."/>
            <person name="Vollmers J."/>
            <person name="Rivas-Marin E."/>
            <person name="Kohn T."/>
            <person name="Peeters S.H."/>
            <person name="Heuer A."/>
            <person name="Rast P."/>
            <person name="Oberbeckmann S."/>
            <person name="Bunk B."/>
            <person name="Jeske O."/>
            <person name="Meyerdierks A."/>
            <person name="Storesund J.E."/>
            <person name="Kallscheuer N."/>
            <person name="Luecker S."/>
            <person name="Lage O.M."/>
            <person name="Pohl T."/>
            <person name="Merkel B.J."/>
            <person name="Hornburger P."/>
            <person name="Mueller R.-W."/>
            <person name="Bruemmer F."/>
            <person name="Labrenz M."/>
            <person name="Spormann A.M."/>
            <person name="Op den Camp H."/>
            <person name="Overmann J."/>
            <person name="Amann R."/>
            <person name="Jetten M.S.M."/>
            <person name="Mascher T."/>
            <person name="Medema M.H."/>
            <person name="Devos D.P."/>
            <person name="Kaster A.-K."/>
            <person name="Ovreas L."/>
            <person name="Rohde M."/>
            <person name="Galperin M.Y."/>
            <person name="Jogler C."/>
        </authorList>
    </citation>
    <scope>NUCLEOTIDE SEQUENCE [LARGE SCALE GENOMIC DNA]</scope>
    <source>
        <strain evidence="3 4">Pan216</strain>
    </source>
</reference>
<accession>A0A518BBM9</accession>
<keyword evidence="1" id="KW-0812">Transmembrane</keyword>
<sequence length="213" mass="23668">MTLGRAWMELGLLVGMLELYFWTNNKRILPKPVRLAEGVVVILLIVWLLYRQWPSRRTCGLAPRSWFSGWWSLSLATISGAALVFGIGQLAGLVGITTDIGGWIAGNWPIDIAQQVLLQVILVTRLRVIMRREDLAVSLMAAGIFALLHAPNPPLMALTAVAGIYWCEWFRRHENLLAVSLSHMVLAATAIYSLGPALHSLRIGFSYFTYVAP</sequence>
<organism evidence="3 4">
    <name type="scientific">Kolteria novifilia</name>
    <dbReference type="NCBI Taxonomy" id="2527975"/>
    <lineage>
        <taxon>Bacteria</taxon>
        <taxon>Pseudomonadati</taxon>
        <taxon>Planctomycetota</taxon>
        <taxon>Planctomycetia</taxon>
        <taxon>Kolteriales</taxon>
        <taxon>Kolteriaceae</taxon>
        <taxon>Kolteria</taxon>
    </lineage>
</organism>
<feature type="transmembrane region" description="Helical" evidence="1">
    <location>
        <begin position="135"/>
        <end position="156"/>
    </location>
</feature>
<dbReference type="GO" id="GO:0006508">
    <property type="term" value="P:proteolysis"/>
    <property type="evidence" value="ECO:0007669"/>
    <property type="project" value="UniProtKB-KW"/>
</dbReference>
<evidence type="ECO:0000313" key="4">
    <source>
        <dbReference type="Proteomes" id="UP000317093"/>
    </source>
</evidence>
<feature type="transmembrane region" description="Helical" evidence="1">
    <location>
        <begin position="176"/>
        <end position="195"/>
    </location>
</feature>
<feature type="transmembrane region" description="Helical" evidence="1">
    <location>
        <begin position="73"/>
        <end position="96"/>
    </location>
</feature>
<gene>
    <name evidence="3" type="ORF">Pan216_52840</name>
</gene>
<dbReference type="AlphaFoldDB" id="A0A518BBM9"/>